<dbReference type="AlphaFoldDB" id="A0AAD0MLA6"/>
<proteinExistence type="predicted"/>
<sequence>MVIAFNLDYLITGQPIKTPYGECSFIKIKDYPQFQNHLALFKMSKKEIIYNYSKKENNQYGELDELIAELKKMTLFEITGELENFKEAYESIFNYMFGKNILEDISEDDFNEIRNLILKMCVLKEEKISSNPEIQRANERSQRVKQADSGNVELADIIDSVAIGANTPIHVINEGSMYQLYRLYYRIAQFKNYETTTLFATVSPEAGKNIESWSKSIDLFEEEKHYMSRESFFNSTKGFAQG</sequence>
<dbReference type="Proteomes" id="UP000264960">
    <property type="component" value="Chromosome"/>
</dbReference>
<accession>A0AAD0MLA6</accession>
<evidence type="ECO:0000313" key="1">
    <source>
        <dbReference type="EMBL" id="AVM24314.1"/>
    </source>
</evidence>
<protein>
    <submittedName>
        <fullName evidence="1">Uncharacterized protein</fullName>
    </submittedName>
</protein>
<organism evidence="1 2">
    <name type="scientific">Bacillus pumilus</name>
    <name type="common">Bacillus mesentericus</name>
    <dbReference type="NCBI Taxonomy" id="1408"/>
    <lineage>
        <taxon>Bacteria</taxon>
        <taxon>Bacillati</taxon>
        <taxon>Bacillota</taxon>
        <taxon>Bacilli</taxon>
        <taxon>Bacillales</taxon>
        <taxon>Bacillaceae</taxon>
        <taxon>Bacillus</taxon>
    </lineage>
</organism>
<name>A0AAD0MLA6_BACPU</name>
<dbReference type="EMBL" id="CP027116">
    <property type="protein sequence ID" value="AVM24314.1"/>
    <property type="molecule type" value="Genomic_DNA"/>
</dbReference>
<reference evidence="1 2" key="1">
    <citation type="submission" date="2018-02" db="EMBL/GenBank/DDBJ databases">
        <title>The complete genome of two Bacillus pumilus strains from Cuatro Cienegas, Coahuila, Mexico.</title>
        <authorList>
            <person name="Zarza E."/>
            <person name="Alcaraz L.D."/>
            <person name="Aguilar-Salinas B."/>
            <person name="Islas A."/>
            <person name="Olmedo-Alvarez G."/>
        </authorList>
    </citation>
    <scope>NUCLEOTIDE SEQUENCE [LARGE SCALE GENOMIC DNA]</scope>
    <source>
        <strain evidence="1 2">145</strain>
    </source>
</reference>
<gene>
    <name evidence="1" type="ORF">C5695_10890</name>
</gene>
<dbReference type="RefSeq" id="WP_117730741.1">
    <property type="nucleotide sequence ID" value="NZ_CP027116.1"/>
</dbReference>
<evidence type="ECO:0000313" key="2">
    <source>
        <dbReference type="Proteomes" id="UP000264960"/>
    </source>
</evidence>